<dbReference type="PANTHER" id="PTHR12537:SF187">
    <property type="entry name" value="OS04G0276200 PROTEIN"/>
    <property type="match status" value="1"/>
</dbReference>
<dbReference type="EMBL" id="JAGYWB010000009">
    <property type="protein sequence ID" value="KAI0509809.1"/>
    <property type="molecule type" value="Genomic_DNA"/>
</dbReference>
<feature type="repeat" description="Pumilio" evidence="3">
    <location>
        <begin position="683"/>
        <end position="718"/>
    </location>
</feature>
<keyword evidence="2" id="KW-0810">Translation regulation</keyword>
<dbReference type="SMR" id="A0A8T3B9W6"/>
<evidence type="ECO:0000256" key="3">
    <source>
        <dbReference type="PROSITE-ProRule" id="PRU00317"/>
    </source>
</evidence>
<evidence type="ECO:0000259" key="4">
    <source>
        <dbReference type="PROSITE" id="PS50303"/>
    </source>
</evidence>
<name>A0A8T3B9W6_DENNO</name>
<dbReference type="Pfam" id="PF00806">
    <property type="entry name" value="PUF"/>
    <property type="match status" value="5"/>
</dbReference>
<dbReference type="PROSITE" id="PS50303">
    <property type="entry name" value="PUM_HD"/>
    <property type="match status" value="1"/>
</dbReference>
<evidence type="ECO:0000313" key="6">
    <source>
        <dbReference type="Proteomes" id="UP000829196"/>
    </source>
</evidence>
<dbReference type="PANTHER" id="PTHR12537">
    <property type="entry name" value="RNA BINDING PROTEIN PUMILIO-RELATED"/>
    <property type="match status" value="1"/>
</dbReference>
<keyword evidence="6" id="KW-1185">Reference proteome</keyword>
<dbReference type="PROSITE" id="PS50302">
    <property type="entry name" value="PUM"/>
    <property type="match status" value="5"/>
</dbReference>
<dbReference type="GO" id="GO:0005737">
    <property type="term" value="C:cytoplasm"/>
    <property type="evidence" value="ECO:0007669"/>
    <property type="project" value="TreeGrafter"/>
</dbReference>
<organism evidence="5 6">
    <name type="scientific">Dendrobium nobile</name>
    <name type="common">Orchid</name>
    <dbReference type="NCBI Taxonomy" id="94219"/>
    <lineage>
        <taxon>Eukaryota</taxon>
        <taxon>Viridiplantae</taxon>
        <taxon>Streptophyta</taxon>
        <taxon>Embryophyta</taxon>
        <taxon>Tracheophyta</taxon>
        <taxon>Spermatophyta</taxon>
        <taxon>Magnoliopsida</taxon>
        <taxon>Liliopsida</taxon>
        <taxon>Asparagales</taxon>
        <taxon>Orchidaceae</taxon>
        <taxon>Epidendroideae</taxon>
        <taxon>Malaxideae</taxon>
        <taxon>Dendrobiinae</taxon>
        <taxon>Dendrobium</taxon>
    </lineage>
</organism>
<dbReference type="AlphaFoldDB" id="A0A8T3B9W6"/>
<dbReference type="CDD" id="cd07920">
    <property type="entry name" value="Pumilio"/>
    <property type="match status" value="1"/>
</dbReference>
<dbReference type="InterPro" id="IPR011989">
    <property type="entry name" value="ARM-like"/>
</dbReference>
<protein>
    <recommendedName>
        <fullName evidence="4">PUM-HD domain-containing protein</fullName>
    </recommendedName>
</protein>
<keyword evidence="1" id="KW-0677">Repeat</keyword>
<dbReference type="Gene3D" id="1.25.10.10">
    <property type="entry name" value="Leucine-rich Repeat Variant"/>
    <property type="match status" value="1"/>
</dbReference>
<proteinExistence type="predicted"/>
<feature type="repeat" description="Pumilio" evidence="3">
    <location>
        <begin position="756"/>
        <end position="791"/>
    </location>
</feature>
<dbReference type="SMART" id="SM00025">
    <property type="entry name" value="Pumilio"/>
    <property type="match status" value="5"/>
</dbReference>
<accession>A0A8T3B9W6</accession>
<dbReference type="Pfam" id="PF07990">
    <property type="entry name" value="NABP"/>
    <property type="match status" value="1"/>
</dbReference>
<dbReference type="InterPro" id="IPR033712">
    <property type="entry name" value="Pumilio_RNA-bd"/>
</dbReference>
<reference evidence="5" key="1">
    <citation type="journal article" date="2022" name="Front. Genet.">
        <title>Chromosome-Scale Assembly of the Dendrobium nobile Genome Provides Insights Into the Molecular Mechanism of the Biosynthesis of the Medicinal Active Ingredient of Dendrobium.</title>
        <authorList>
            <person name="Xu Q."/>
            <person name="Niu S.-C."/>
            <person name="Li K.-L."/>
            <person name="Zheng P.-J."/>
            <person name="Zhang X.-J."/>
            <person name="Jia Y."/>
            <person name="Liu Y."/>
            <person name="Niu Y.-X."/>
            <person name="Yu L.-H."/>
            <person name="Chen D.-F."/>
            <person name="Zhang G.-Q."/>
        </authorList>
    </citation>
    <scope>NUCLEOTIDE SEQUENCE</scope>
    <source>
        <tissue evidence="5">Leaf</tissue>
    </source>
</reference>
<feature type="repeat" description="Pumilio" evidence="3">
    <location>
        <begin position="792"/>
        <end position="827"/>
    </location>
</feature>
<dbReference type="Proteomes" id="UP000829196">
    <property type="component" value="Unassembled WGS sequence"/>
</dbReference>
<evidence type="ECO:0000256" key="1">
    <source>
        <dbReference type="ARBA" id="ARBA00022737"/>
    </source>
</evidence>
<dbReference type="GO" id="GO:0003729">
    <property type="term" value="F:mRNA binding"/>
    <property type="evidence" value="ECO:0007669"/>
    <property type="project" value="TreeGrafter"/>
</dbReference>
<dbReference type="SUPFAM" id="SSF48371">
    <property type="entry name" value="ARM repeat"/>
    <property type="match status" value="1"/>
</dbReference>
<dbReference type="OrthoDB" id="668540at2759"/>
<feature type="repeat" description="Pumilio" evidence="3">
    <location>
        <begin position="828"/>
        <end position="870"/>
    </location>
</feature>
<dbReference type="InterPro" id="IPR016024">
    <property type="entry name" value="ARM-type_fold"/>
</dbReference>
<dbReference type="InterPro" id="IPR012940">
    <property type="entry name" value="NABP"/>
</dbReference>
<sequence length="908" mass="99390">MISDVGMTTLIGGAGEVFNNDDLGIYRSGSALPTVEGSMTVMNGLFTGDASRFGGLTEEDVRSDPAHLSYYYSKSNLNPRLPPPVMSKEDWRFAQRFHSGSSWVGGIGDRMKIDRVEEEGKKSLFSMQPGFVLKEEDEEEDSLLVLGSGEWLEKRGDGLSGLTGLTAGRQRTFADLFQNNQREKSSISSPLSLPTSHNAFDAGKLLRPGEACATIHQDVSFPKDAASTTPTLAPLLGPSLSRNNSPDPQLVAKVHKPHVPPIGVKIGNDDHKNTPSNYLDRTSSGLMDPDDLIEALSGITLSNENIMRQSGLQKEGDDDPHNSLFNLQGMKNHNNKHSSVQKTDSRQQLVSSANQSANASFPDLVSNCPASVYFNNPEKRPHKQFEMNRSSLPSNSPYVNGPSAPVGNSVVSLVQCPSSTDGSNASFKSYGMSGHSVNGLASMMGNHVAATNMPPLFENSDAAYGFESLGMETRVLGGGPSSGANWNPLNLENLNKIGRQTPPSVLHLPCLDPYFIQYLSAVQASTNSNETSLEMGCMSNSYAELLEMKKAHLGTVFQPQHHLGLRFFGKSGYYGNPACSLGMSYPRHPVASPIPHASPVGPSSPSRHGEPNMHFPTSMRNFSGNAMGSWHLDNGGHMNGGHESSLLEELKNNKANCFELSDIAGHVAIEVVDLDQQTKMVLELDGNVMRCVRDQNGNHVIQKCIECIPQDAIQFIISTFYDQVITLSTHPYGCRVIQRILEYCDDPKTQQIIMDEILQCVCLLAQDQYGNYVVQHVLEHGKPHERSAIIGKLTGQIVHMSQQKFASNVVEKCLTFAGPEERQLLVNEMLGTTEDNEPLQAMMKDQFANYVVQKVLETCDDDQQRELILSRVKVHLNSLKKYTYGKHIVARVEKLVAAGERRLGVSVM</sequence>
<dbReference type="InterPro" id="IPR033133">
    <property type="entry name" value="PUM-HD"/>
</dbReference>
<comment type="caution">
    <text evidence="5">The sequence shown here is derived from an EMBL/GenBank/DDBJ whole genome shotgun (WGS) entry which is preliminary data.</text>
</comment>
<dbReference type="GO" id="GO:0006417">
    <property type="term" value="P:regulation of translation"/>
    <property type="evidence" value="ECO:0007669"/>
    <property type="project" value="UniProtKB-KW"/>
</dbReference>
<feature type="repeat" description="Pumilio" evidence="3">
    <location>
        <begin position="719"/>
        <end position="755"/>
    </location>
</feature>
<evidence type="ECO:0000313" key="5">
    <source>
        <dbReference type="EMBL" id="KAI0509809.1"/>
    </source>
</evidence>
<evidence type="ECO:0000256" key="2">
    <source>
        <dbReference type="ARBA" id="ARBA00022845"/>
    </source>
</evidence>
<feature type="domain" description="PUM-HD" evidence="4">
    <location>
        <begin position="524"/>
        <end position="896"/>
    </location>
</feature>
<gene>
    <name evidence="5" type="ORF">KFK09_010405</name>
</gene>
<dbReference type="InterPro" id="IPR001313">
    <property type="entry name" value="Pumilio_RNA-bd_rpt"/>
</dbReference>